<dbReference type="AlphaFoldDB" id="A0A0F9L372"/>
<comment type="caution">
    <text evidence="1">The sequence shown here is derived from an EMBL/GenBank/DDBJ whole genome shotgun (WGS) entry which is preliminary data.</text>
</comment>
<organism evidence="1">
    <name type="scientific">marine sediment metagenome</name>
    <dbReference type="NCBI Taxonomy" id="412755"/>
    <lineage>
        <taxon>unclassified sequences</taxon>
        <taxon>metagenomes</taxon>
        <taxon>ecological metagenomes</taxon>
    </lineage>
</organism>
<evidence type="ECO:0000313" key="1">
    <source>
        <dbReference type="EMBL" id="KKM42270.1"/>
    </source>
</evidence>
<protein>
    <submittedName>
        <fullName evidence="1">Uncharacterized protein</fullName>
    </submittedName>
</protein>
<reference evidence="1" key="1">
    <citation type="journal article" date="2015" name="Nature">
        <title>Complex archaea that bridge the gap between prokaryotes and eukaryotes.</title>
        <authorList>
            <person name="Spang A."/>
            <person name="Saw J.H."/>
            <person name="Jorgensen S.L."/>
            <person name="Zaremba-Niedzwiedzka K."/>
            <person name="Martijn J."/>
            <person name="Lind A.E."/>
            <person name="van Eijk R."/>
            <person name="Schleper C."/>
            <person name="Guy L."/>
            <person name="Ettema T.J."/>
        </authorList>
    </citation>
    <scope>NUCLEOTIDE SEQUENCE</scope>
</reference>
<name>A0A0F9L372_9ZZZZ</name>
<sequence>MGVKQVELTMRAKSIMKVAEDTMTWQDKLKRLRNKVLVKLEPLRRIGRSVR</sequence>
<gene>
    <name evidence="1" type="ORF">LCGC14_1563120</name>
</gene>
<accession>A0A0F9L372</accession>
<proteinExistence type="predicted"/>
<dbReference type="EMBL" id="LAZR01012097">
    <property type="protein sequence ID" value="KKM42270.1"/>
    <property type="molecule type" value="Genomic_DNA"/>
</dbReference>